<dbReference type="ZFIN" id="ZDB-GENE-030131-7185">
    <property type="gene designation" value="wu:fk95d07"/>
</dbReference>
<accession>A0A8M1RDS8</accession>
<proteinExistence type="predicted"/>
<reference evidence="4" key="1">
    <citation type="submission" date="2025-08" db="UniProtKB">
        <authorList>
            <consortium name="RefSeq"/>
        </authorList>
    </citation>
    <scope>IDENTIFICATION</scope>
    <source>
        <strain evidence="4">Tuebingen</strain>
        <tissue evidence="4">Fibroblasts and whole tissue</tissue>
    </source>
</reference>
<feature type="region of interest" description="Disordered" evidence="1">
    <location>
        <begin position="25"/>
        <end position="44"/>
    </location>
</feature>
<dbReference type="RefSeq" id="XP_073770598.1">
    <property type="nucleotide sequence ID" value="XM_073914497.1"/>
</dbReference>
<feature type="chain" id="PRO_5035452314" evidence="2">
    <location>
        <begin position="17"/>
        <end position="113"/>
    </location>
</feature>
<evidence type="ECO:0000256" key="1">
    <source>
        <dbReference type="SAM" id="MobiDB-lite"/>
    </source>
</evidence>
<evidence type="ECO:0000313" key="4">
    <source>
        <dbReference type="RefSeq" id="XP_002663543.1"/>
    </source>
</evidence>
<sequence length="113" mass="12792">MKTVIVVLSILGLCLGAPVEHDMDRDNEQEIDEGQQFAGSPLDQTDPITRTILYPVPRADGFLGNLFMNPFLNPYGSHLYYPQYPLYSGYPTYPHYPAYSLPPVIIHLPQRNP</sequence>
<dbReference type="GeneID" id="335245"/>
<dbReference type="KEGG" id="dre:335245"/>
<name>A0A8M1RDS8_DANRE</name>
<feature type="signal peptide" evidence="2">
    <location>
        <begin position="1"/>
        <end position="16"/>
    </location>
</feature>
<keyword evidence="3" id="KW-1185">Reference proteome</keyword>
<evidence type="ECO:0000313" key="5">
    <source>
        <dbReference type="ZFIN" id="ZDB-GENE-030131-7185"/>
    </source>
</evidence>
<protein>
    <submittedName>
        <fullName evidence="4">Uncharacterized protein wu:fk95d07</fullName>
    </submittedName>
</protein>
<gene>
    <name evidence="4 5" type="ORF">wu:fk95d07</name>
</gene>
<evidence type="ECO:0000313" key="3">
    <source>
        <dbReference type="Proteomes" id="UP000000437"/>
    </source>
</evidence>
<dbReference type="OrthoDB" id="10510823at2759"/>
<dbReference type="RefSeq" id="XP_002663543.1">
    <property type="nucleotide sequence ID" value="XM_002663497.7"/>
</dbReference>
<evidence type="ECO:0000256" key="2">
    <source>
        <dbReference type="SAM" id="SignalP"/>
    </source>
</evidence>
<organism evidence="3 4">
    <name type="scientific">Danio rerio</name>
    <name type="common">Zebrafish</name>
    <name type="synonym">Brachydanio rerio</name>
    <dbReference type="NCBI Taxonomy" id="7955"/>
    <lineage>
        <taxon>Eukaryota</taxon>
        <taxon>Metazoa</taxon>
        <taxon>Chordata</taxon>
        <taxon>Craniata</taxon>
        <taxon>Vertebrata</taxon>
        <taxon>Euteleostomi</taxon>
        <taxon>Actinopterygii</taxon>
        <taxon>Neopterygii</taxon>
        <taxon>Teleostei</taxon>
        <taxon>Ostariophysi</taxon>
        <taxon>Cypriniformes</taxon>
        <taxon>Danionidae</taxon>
        <taxon>Danioninae</taxon>
        <taxon>Danio</taxon>
    </lineage>
</organism>
<keyword evidence="2" id="KW-0732">Signal</keyword>
<dbReference type="AGR" id="ZFIN:ZDB-GENE-030131-7185"/>
<dbReference type="AlphaFoldDB" id="A0A8M1RDS8"/>
<dbReference type="Proteomes" id="UP000000437">
    <property type="component" value="Chromosome 10"/>
</dbReference>